<keyword evidence="1" id="KW-0812">Transmembrane</keyword>
<evidence type="ECO:0000313" key="3">
    <source>
        <dbReference type="Proteomes" id="UP001233999"/>
    </source>
</evidence>
<sequence length="191" mass="22815">HITNAVQSSNHVSCILSIYTHKEMPNSTIKRYIPAFHVSMPFELVEKHIRNTKQQCISSTITTNNSEEDKKYTFLINQLFNSVHLCIFYNIQVQRFHVVYAMNPPLSMVRFKEVPFYVKIRIYKYNLLRNQQVVYIRISLYIHVFLLKFILGRFTAMALWMLASQFEFGIYCSYKQKPIQTYMTVWTLFQN</sequence>
<feature type="non-terminal residue" evidence="2">
    <location>
        <position position="191"/>
    </location>
</feature>
<keyword evidence="1" id="KW-1133">Transmembrane helix</keyword>
<dbReference type="AlphaFoldDB" id="A0AAD7Z748"/>
<reference evidence="2" key="1">
    <citation type="journal article" date="2023" name="IScience">
        <title>Live-bearing cockroach genome reveals convergent evolutionary mechanisms linked to viviparity in insects and beyond.</title>
        <authorList>
            <person name="Fouks B."/>
            <person name="Harrison M.C."/>
            <person name="Mikhailova A.A."/>
            <person name="Marchal E."/>
            <person name="English S."/>
            <person name="Carruthers M."/>
            <person name="Jennings E.C."/>
            <person name="Chiamaka E.L."/>
            <person name="Frigard R.A."/>
            <person name="Pippel M."/>
            <person name="Attardo G.M."/>
            <person name="Benoit J.B."/>
            <person name="Bornberg-Bauer E."/>
            <person name="Tobe S.S."/>
        </authorList>
    </citation>
    <scope>NUCLEOTIDE SEQUENCE</scope>
    <source>
        <strain evidence="2">Stay&amp;Tobe</strain>
    </source>
</reference>
<dbReference type="EMBL" id="JASPKZ010010246">
    <property type="protein sequence ID" value="KAJ9575011.1"/>
    <property type="molecule type" value="Genomic_DNA"/>
</dbReference>
<accession>A0AAD7Z748</accession>
<evidence type="ECO:0000256" key="1">
    <source>
        <dbReference type="SAM" id="Phobius"/>
    </source>
</evidence>
<name>A0AAD7Z748_DIPPU</name>
<protein>
    <submittedName>
        <fullName evidence="2">Uncharacterized protein</fullName>
    </submittedName>
</protein>
<feature type="non-terminal residue" evidence="2">
    <location>
        <position position="1"/>
    </location>
</feature>
<dbReference type="Proteomes" id="UP001233999">
    <property type="component" value="Unassembled WGS sequence"/>
</dbReference>
<reference evidence="2" key="2">
    <citation type="submission" date="2023-05" db="EMBL/GenBank/DDBJ databases">
        <authorList>
            <person name="Fouks B."/>
        </authorList>
    </citation>
    <scope>NUCLEOTIDE SEQUENCE</scope>
    <source>
        <strain evidence="2">Stay&amp;Tobe</strain>
        <tissue evidence="2">Testes</tissue>
    </source>
</reference>
<comment type="caution">
    <text evidence="2">The sequence shown here is derived from an EMBL/GenBank/DDBJ whole genome shotgun (WGS) entry which is preliminary data.</text>
</comment>
<keyword evidence="3" id="KW-1185">Reference proteome</keyword>
<proteinExistence type="predicted"/>
<organism evidence="2 3">
    <name type="scientific">Diploptera punctata</name>
    <name type="common">Pacific beetle cockroach</name>
    <dbReference type="NCBI Taxonomy" id="6984"/>
    <lineage>
        <taxon>Eukaryota</taxon>
        <taxon>Metazoa</taxon>
        <taxon>Ecdysozoa</taxon>
        <taxon>Arthropoda</taxon>
        <taxon>Hexapoda</taxon>
        <taxon>Insecta</taxon>
        <taxon>Pterygota</taxon>
        <taxon>Neoptera</taxon>
        <taxon>Polyneoptera</taxon>
        <taxon>Dictyoptera</taxon>
        <taxon>Blattodea</taxon>
        <taxon>Blaberoidea</taxon>
        <taxon>Blaberidae</taxon>
        <taxon>Diplopterinae</taxon>
        <taxon>Diploptera</taxon>
    </lineage>
</organism>
<evidence type="ECO:0000313" key="2">
    <source>
        <dbReference type="EMBL" id="KAJ9575011.1"/>
    </source>
</evidence>
<gene>
    <name evidence="2" type="ORF">L9F63_007839</name>
</gene>
<keyword evidence="1" id="KW-0472">Membrane</keyword>
<feature type="transmembrane region" description="Helical" evidence="1">
    <location>
        <begin position="134"/>
        <end position="151"/>
    </location>
</feature>